<dbReference type="EMBL" id="JASCZI010183667">
    <property type="protein sequence ID" value="MED6189608.1"/>
    <property type="molecule type" value="Genomic_DNA"/>
</dbReference>
<protein>
    <submittedName>
        <fullName evidence="2">Uncharacterized protein</fullName>
    </submittedName>
</protein>
<keyword evidence="3" id="KW-1185">Reference proteome</keyword>
<evidence type="ECO:0000256" key="1">
    <source>
        <dbReference type="SAM" id="MobiDB-lite"/>
    </source>
</evidence>
<accession>A0ABU6WZE6</accession>
<evidence type="ECO:0000313" key="3">
    <source>
        <dbReference type="Proteomes" id="UP001341840"/>
    </source>
</evidence>
<comment type="caution">
    <text evidence="2">The sequence shown here is derived from an EMBL/GenBank/DDBJ whole genome shotgun (WGS) entry which is preliminary data.</text>
</comment>
<name>A0ABU6WZE6_9FABA</name>
<sequence length="121" mass="13433">MTPDWKSFSSALLVAELQNERENEPRVLIKEGQALKKWRPAHNGEDKVETGVSGVWQHAAALVSEQDAEAEQNGETNGSTRVEQHAEAERVEWKRRFRAVTFEQDAEAERAAGGTGSEASE</sequence>
<proteinExistence type="predicted"/>
<feature type="region of interest" description="Disordered" evidence="1">
    <location>
        <begin position="68"/>
        <end position="87"/>
    </location>
</feature>
<organism evidence="2 3">
    <name type="scientific">Stylosanthes scabra</name>
    <dbReference type="NCBI Taxonomy" id="79078"/>
    <lineage>
        <taxon>Eukaryota</taxon>
        <taxon>Viridiplantae</taxon>
        <taxon>Streptophyta</taxon>
        <taxon>Embryophyta</taxon>
        <taxon>Tracheophyta</taxon>
        <taxon>Spermatophyta</taxon>
        <taxon>Magnoliopsida</taxon>
        <taxon>eudicotyledons</taxon>
        <taxon>Gunneridae</taxon>
        <taxon>Pentapetalae</taxon>
        <taxon>rosids</taxon>
        <taxon>fabids</taxon>
        <taxon>Fabales</taxon>
        <taxon>Fabaceae</taxon>
        <taxon>Papilionoideae</taxon>
        <taxon>50 kb inversion clade</taxon>
        <taxon>dalbergioids sensu lato</taxon>
        <taxon>Dalbergieae</taxon>
        <taxon>Pterocarpus clade</taxon>
        <taxon>Stylosanthes</taxon>
    </lineage>
</organism>
<evidence type="ECO:0000313" key="2">
    <source>
        <dbReference type="EMBL" id="MED6189608.1"/>
    </source>
</evidence>
<reference evidence="2 3" key="1">
    <citation type="journal article" date="2023" name="Plants (Basel)">
        <title>Bridging the Gap: Combining Genomics and Transcriptomics Approaches to Understand Stylosanthes scabra, an Orphan Legume from the Brazilian Caatinga.</title>
        <authorList>
            <person name="Ferreira-Neto J.R.C."/>
            <person name="da Silva M.D."/>
            <person name="Binneck E."/>
            <person name="de Melo N.F."/>
            <person name="da Silva R.H."/>
            <person name="de Melo A.L.T.M."/>
            <person name="Pandolfi V."/>
            <person name="Bustamante F.O."/>
            <person name="Brasileiro-Vidal A.C."/>
            <person name="Benko-Iseppon A.M."/>
        </authorList>
    </citation>
    <scope>NUCLEOTIDE SEQUENCE [LARGE SCALE GENOMIC DNA]</scope>
    <source>
        <tissue evidence="2">Leaves</tissue>
    </source>
</reference>
<feature type="region of interest" description="Disordered" evidence="1">
    <location>
        <begin position="102"/>
        <end position="121"/>
    </location>
</feature>
<dbReference type="Proteomes" id="UP001341840">
    <property type="component" value="Unassembled WGS sequence"/>
</dbReference>
<gene>
    <name evidence="2" type="ORF">PIB30_097706</name>
</gene>